<dbReference type="Proteomes" id="UP000027821">
    <property type="component" value="Unassembled WGS sequence"/>
</dbReference>
<keyword evidence="3" id="KW-0812">Transmembrane</keyword>
<feature type="domain" description="OmpR/PhoB-type" evidence="4">
    <location>
        <begin position="197"/>
        <end position="294"/>
    </location>
</feature>
<dbReference type="InterPro" id="IPR036388">
    <property type="entry name" value="WH-like_DNA-bd_sf"/>
</dbReference>
<proteinExistence type="predicted"/>
<keyword evidence="1 2" id="KW-0238">DNA-binding</keyword>
<keyword evidence="3" id="KW-1133">Transmembrane helix</keyword>
<evidence type="ECO:0000256" key="3">
    <source>
        <dbReference type="SAM" id="Phobius"/>
    </source>
</evidence>
<evidence type="ECO:0000313" key="6">
    <source>
        <dbReference type="Proteomes" id="UP000027821"/>
    </source>
</evidence>
<dbReference type="SUPFAM" id="SSF46894">
    <property type="entry name" value="C-terminal effector domain of the bipartite response regulators"/>
    <property type="match status" value="1"/>
</dbReference>
<dbReference type="STRING" id="1048983.EL17_05990"/>
<feature type="transmembrane region" description="Helical" evidence="3">
    <location>
        <begin position="166"/>
        <end position="186"/>
    </location>
</feature>
<dbReference type="EMBL" id="JMIH01000014">
    <property type="protein sequence ID" value="KEO75209.1"/>
    <property type="molecule type" value="Genomic_DNA"/>
</dbReference>
<feature type="DNA-binding region" description="OmpR/PhoB-type" evidence="2">
    <location>
        <begin position="197"/>
        <end position="294"/>
    </location>
</feature>
<feature type="transmembrane region" description="Helical" evidence="3">
    <location>
        <begin position="15"/>
        <end position="35"/>
    </location>
</feature>
<keyword evidence="6" id="KW-1185">Reference proteome</keyword>
<reference evidence="5 6" key="1">
    <citation type="submission" date="2014-04" db="EMBL/GenBank/DDBJ databases">
        <title>Characterization and application of a salt tolerant electro-active bacterium.</title>
        <authorList>
            <person name="Yang L."/>
            <person name="Wei S."/>
            <person name="Tay Q.X.M."/>
        </authorList>
    </citation>
    <scope>NUCLEOTIDE SEQUENCE [LARGE SCALE GENOMIC DNA]</scope>
    <source>
        <strain evidence="5 6">LY1</strain>
    </source>
</reference>
<dbReference type="GO" id="GO:0006355">
    <property type="term" value="P:regulation of DNA-templated transcription"/>
    <property type="evidence" value="ECO:0007669"/>
    <property type="project" value="InterPro"/>
</dbReference>
<gene>
    <name evidence="5" type="ORF">EL17_05990</name>
</gene>
<dbReference type="InterPro" id="IPR001867">
    <property type="entry name" value="OmpR/PhoB-type_DNA-bd"/>
</dbReference>
<name>A0A074L228_9BACT</name>
<keyword evidence="3" id="KW-0472">Membrane</keyword>
<evidence type="ECO:0000259" key="4">
    <source>
        <dbReference type="PROSITE" id="PS51755"/>
    </source>
</evidence>
<comment type="caution">
    <text evidence="5">The sequence shown here is derived from an EMBL/GenBank/DDBJ whole genome shotgun (WGS) entry which is preliminary data.</text>
</comment>
<dbReference type="GO" id="GO:0003677">
    <property type="term" value="F:DNA binding"/>
    <property type="evidence" value="ECO:0007669"/>
    <property type="project" value="UniProtKB-UniRule"/>
</dbReference>
<dbReference type="GO" id="GO:0000160">
    <property type="term" value="P:phosphorelay signal transduction system"/>
    <property type="evidence" value="ECO:0007669"/>
    <property type="project" value="InterPro"/>
</dbReference>
<dbReference type="Gene3D" id="1.10.10.10">
    <property type="entry name" value="Winged helix-like DNA-binding domain superfamily/Winged helix DNA-binding domain"/>
    <property type="match status" value="1"/>
</dbReference>
<evidence type="ECO:0000256" key="1">
    <source>
        <dbReference type="ARBA" id="ARBA00023125"/>
    </source>
</evidence>
<evidence type="ECO:0000313" key="5">
    <source>
        <dbReference type="EMBL" id="KEO75209.1"/>
    </source>
</evidence>
<sequence length="295" mass="33468">MNVKDVFTNCKLLKARYLILLVACVFLAIALRLIVVADEGFLKKQTNLAMRAIGDDLLRSGHDFQTPVPPIEQIDPETLRLKFAQPISIDPDDLLTISLKHISSHISLNSIVQVLDAETEEIVYGFEINHLENKDIPCIGRTLPSSTYYLDVSFHDQKATRYTASFPALSLAGVSLIFFTLFGLTFSKRSIPKLEESDLLELNGFHLNLELNQIISEGEIIQLTDKEMEILSILFEHEGSLVTREYLMNEVWIKKGVVTGRSLDMYISRLRKKIKNIPHVQVLNQHGKGYIFKLV</sequence>
<dbReference type="SMART" id="SM00862">
    <property type="entry name" value="Trans_reg_C"/>
    <property type="match status" value="1"/>
</dbReference>
<protein>
    <recommendedName>
        <fullName evidence="4">OmpR/PhoB-type domain-containing protein</fullName>
    </recommendedName>
</protein>
<dbReference type="PROSITE" id="PS51755">
    <property type="entry name" value="OMPR_PHOB"/>
    <property type="match status" value="1"/>
</dbReference>
<dbReference type="CDD" id="cd00383">
    <property type="entry name" value="trans_reg_C"/>
    <property type="match status" value="1"/>
</dbReference>
<dbReference type="OrthoDB" id="7556122at2"/>
<organism evidence="5 6">
    <name type="scientific">Anditalea andensis</name>
    <dbReference type="NCBI Taxonomy" id="1048983"/>
    <lineage>
        <taxon>Bacteria</taxon>
        <taxon>Pseudomonadati</taxon>
        <taxon>Bacteroidota</taxon>
        <taxon>Cytophagia</taxon>
        <taxon>Cytophagales</taxon>
        <taxon>Cytophagaceae</taxon>
        <taxon>Anditalea</taxon>
    </lineage>
</organism>
<dbReference type="InterPro" id="IPR016032">
    <property type="entry name" value="Sig_transdc_resp-reg_C-effctor"/>
</dbReference>
<dbReference type="RefSeq" id="WP_035071903.1">
    <property type="nucleotide sequence ID" value="NZ_JMIH01000014.1"/>
</dbReference>
<accession>A0A074L228</accession>
<evidence type="ECO:0000256" key="2">
    <source>
        <dbReference type="PROSITE-ProRule" id="PRU01091"/>
    </source>
</evidence>
<dbReference type="Pfam" id="PF00486">
    <property type="entry name" value="Trans_reg_C"/>
    <property type="match status" value="1"/>
</dbReference>
<dbReference type="eggNOG" id="COG0745">
    <property type="taxonomic scope" value="Bacteria"/>
</dbReference>
<dbReference type="AlphaFoldDB" id="A0A074L228"/>